<dbReference type="STRING" id="33097.A0A150GBA6"/>
<evidence type="ECO:0000259" key="12">
    <source>
        <dbReference type="PROSITE" id="PS51352"/>
    </source>
</evidence>
<dbReference type="PROSITE" id="PS51352">
    <property type="entry name" value="THIOREDOXIN_2"/>
    <property type="match status" value="1"/>
</dbReference>
<keyword evidence="5" id="KW-0560">Oxidoreductase</keyword>
<evidence type="ECO:0000313" key="13">
    <source>
        <dbReference type="EMBL" id="KXZ46640.1"/>
    </source>
</evidence>
<dbReference type="InterPro" id="IPR050924">
    <property type="entry name" value="Peroxiredoxin_BCP/PrxQ"/>
</dbReference>
<evidence type="ECO:0000256" key="7">
    <source>
        <dbReference type="ARBA" id="ARBA00023284"/>
    </source>
</evidence>
<evidence type="ECO:0000256" key="10">
    <source>
        <dbReference type="ARBA" id="ARBA00042163"/>
    </source>
</evidence>
<dbReference type="CDD" id="cd03017">
    <property type="entry name" value="PRX_BCP"/>
    <property type="match status" value="1"/>
</dbReference>
<comment type="caution">
    <text evidence="13">The sequence shown here is derived from an EMBL/GenBank/DDBJ whole genome shotgun (WGS) entry which is preliminary data.</text>
</comment>
<dbReference type="SUPFAM" id="SSF52833">
    <property type="entry name" value="Thioredoxin-like"/>
    <property type="match status" value="1"/>
</dbReference>
<organism evidence="13 14">
    <name type="scientific">Gonium pectorale</name>
    <name type="common">Green alga</name>
    <dbReference type="NCBI Taxonomy" id="33097"/>
    <lineage>
        <taxon>Eukaryota</taxon>
        <taxon>Viridiplantae</taxon>
        <taxon>Chlorophyta</taxon>
        <taxon>core chlorophytes</taxon>
        <taxon>Chlorophyceae</taxon>
        <taxon>CS clade</taxon>
        <taxon>Chlamydomonadales</taxon>
        <taxon>Volvocaceae</taxon>
        <taxon>Gonium</taxon>
    </lineage>
</organism>
<keyword evidence="14" id="KW-1185">Reference proteome</keyword>
<evidence type="ECO:0000256" key="5">
    <source>
        <dbReference type="ARBA" id="ARBA00023002"/>
    </source>
</evidence>
<dbReference type="GO" id="GO:0008379">
    <property type="term" value="F:thioredoxin peroxidase activity"/>
    <property type="evidence" value="ECO:0007669"/>
    <property type="project" value="TreeGrafter"/>
</dbReference>
<accession>A0A150GBA6</accession>
<keyword evidence="6" id="KW-1015">Disulfide bond</keyword>
<name>A0A150GBA6_GONPE</name>
<dbReference type="InterPro" id="IPR013766">
    <property type="entry name" value="Thioredoxin_domain"/>
</dbReference>
<dbReference type="GO" id="GO:0034599">
    <property type="term" value="P:cellular response to oxidative stress"/>
    <property type="evidence" value="ECO:0007669"/>
    <property type="project" value="TreeGrafter"/>
</dbReference>
<dbReference type="Pfam" id="PF00578">
    <property type="entry name" value="AhpC-TSA"/>
    <property type="match status" value="1"/>
</dbReference>
<proteinExistence type="inferred from homology"/>
<dbReference type="PANTHER" id="PTHR42801">
    <property type="entry name" value="THIOREDOXIN-DEPENDENT PEROXIDE REDUCTASE"/>
    <property type="match status" value="1"/>
</dbReference>
<gene>
    <name evidence="13" type="ORF">GPECTOR_42g851</name>
</gene>
<evidence type="ECO:0000256" key="3">
    <source>
        <dbReference type="ARBA" id="ARBA00022559"/>
    </source>
</evidence>
<dbReference type="AlphaFoldDB" id="A0A150GBA6"/>
<dbReference type="PANTHER" id="PTHR42801:SF23">
    <property type="entry name" value="PEROXIREDOXIN DOT5"/>
    <property type="match status" value="1"/>
</dbReference>
<evidence type="ECO:0000256" key="11">
    <source>
        <dbReference type="ARBA" id="ARBA00049091"/>
    </source>
</evidence>
<dbReference type="Gene3D" id="3.40.30.10">
    <property type="entry name" value="Glutaredoxin"/>
    <property type="match status" value="1"/>
</dbReference>
<dbReference type="GO" id="GO:0045454">
    <property type="term" value="P:cell redox homeostasis"/>
    <property type="evidence" value="ECO:0007669"/>
    <property type="project" value="TreeGrafter"/>
</dbReference>
<feature type="domain" description="Thioredoxin" evidence="12">
    <location>
        <begin position="36"/>
        <end position="173"/>
    </location>
</feature>
<protein>
    <recommendedName>
        <fullName evidence="2">thioredoxin-dependent peroxiredoxin</fullName>
        <ecNumber evidence="2">1.11.1.24</ecNumber>
    </recommendedName>
    <alternativeName>
        <fullName evidence="8">Thioredoxin peroxidase</fullName>
    </alternativeName>
    <alternativeName>
        <fullName evidence="10">Thioredoxin-dependent peroxiredoxin Q</fullName>
    </alternativeName>
</protein>
<keyword evidence="3" id="KW-0575">Peroxidase</keyword>
<evidence type="ECO:0000256" key="9">
    <source>
        <dbReference type="ARBA" id="ARBA00038489"/>
    </source>
</evidence>
<dbReference type="EMBL" id="LSYV01000043">
    <property type="protein sequence ID" value="KXZ46640.1"/>
    <property type="molecule type" value="Genomic_DNA"/>
</dbReference>
<reference evidence="14" key="1">
    <citation type="journal article" date="2016" name="Nat. Commun.">
        <title>The Gonium pectorale genome demonstrates co-option of cell cycle regulation during the evolution of multicellularity.</title>
        <authorList>
            <person name="Hanschen E.R."/>
            <person name="Marriage T.N."/>
            <person name="Ferris P.J."/>
            <person name="Hamaji T."/>
            <person name="Toyoda A."/>
            <person name="Fujiyama A."/>
            <person name="Neme R."/>
            <person name="Noguchi H."/>
            <person name="Minakuchi Y."/>
            <person name="Suzuki M."/>
            <person name="Kawai-Toyooka H."/>
            <person name="Smith D.R."/>
            <person name="Sparks H."/>
            <person name="Anderson J."/>
            <person name="Bakaric R."/>
            <person name="Luria V."/>
            <person name="Karger A."/>
            <person name="Kirschner M.W."/>
            <person name="Durand P.M."/>
            <person name="Michod R.E."/>
            <person name="Nozaki H."/>
            <person name="Olson B.J."/>
        </authorList>
    </citation>
    <scope>NUCLEOTIDE SEQUENCE [LARGE SCALE GENOMIC DNA]</scope>
    <source>
        <strain evidence="14">NIES-2863</strain>
    </source>
</reference>
<dbReference type="Proteomes" id="UP000075714">
    <property type="component" value="Unassembled WGS sequence"/>
</dbReference>
<dbReference type="EC" id="1.11.1.24" evidence="2"/>
<dbReference type="OrthoDB" id="338622at2759"/>
<evidence type="ECO:0000313" key="14">
    <source>
        <dbReference type="Proteomes" id="UP000075714"/>
    </source>
</evidence>
<evidence type="ECO:0000256" key="6">
    <source>
        <dbReference type="ARBA" id="ARBA00023157"/>
    </source>
</evidence>
<dbReference type="GO" id="GO:0009543">
    <property type="term" value="C:chloroplast thylakoid lumen"/>
    <property type="evidence" value="ECO:0007669"/>
    <property type="project" value="UniProtKB-SubCell"/>
</dbReference>
<comment type="similarity">
    <text evidence="9">Belongs to the peroxiredoxin family. BCP/PrxQ subfamily.</text>
</comment>
<evidence type="ECO:0000256" key="2">
    <source>
        <dbReference type="ARBA" id="ARBA00013017"/>
    </source>
</evidence>
<evidence type="ECO:0000256" key="4">
    <source>
        <dbReference type="ARBA" id="ARBA00022862"/>
    </source>
</evidence>
<keyword evidence="4" id="KW-0049">Antioxidant</keyword>
<evidence type="ECO:0000256" key="8">
    <source>
        <dbReference type="ARBA" id="ARBA00032824"/>
    </source>
</evidence>
<comment type="subcellular location">
    <subcellularLocation>
        <location evidence="1">Plastid</location>
        <location evidence="1">Chloroplast thylakoid lumen</location>
    </subcellularLocation>
</comment>
<evidence type="ECO:0000256" key="1">
    <source>
        <dbReference type="ARBA" id="ARBA00004456"/>
    </source>
</evidence>
<comment type="catalytic activity">
    <reaction evidence="11">
        <text>a hydroperoxide + [thioredoxin]-dithiol = an alcohol + [thioredoxin]-disulfide + H2O</text>
        <dbReference type="Rhea" id="RHEA:62620"/>
        <dbReference type="Rhea" id="RHEA-COMP:10698"/>
        <dbReference type="Rhea" id="RHEA-COMP:10700"/>
        <dbReference type="ChEBI" id="CHEBI:15377"/>
        <dbReference type="ChEBI" id="CHEBI:29950"/>
        <dbReference type="ChEBI" id="CHEBI:30879"/>
        <dbReference type="ChEBI" id="CHEBI:35924"/>
        <dbReference type="ChEBI" id="CHEBI:50058"/>
        <dbReference type="EC" id="1.11.1.24"/>
    </reaction>
</comment>
<sequence>MLAAQRVCPQRPTHIARVEVLRAAPRRAALTCRAALKVGDSLPDFTLETDTGAMLSSKEMVRGHGAVLFVYPQACTSGCTLQASAFRDNIRAFADRGYAVYGMSADPPAAQAGWKAEHGFPFPLLSDGSKTALAALGALGPDGGIKRSHYVVAKGGQLEDVKPMRRFSWQLGQLRRRLGADSLMAAAALAAVAD</sequence>
<keyword evidence="7" id="KW-0676">Redox-active center</keyword>
<dbReference type="InterPro" id="IPR036249">
    <property type="entry name" value="Thioredoxin-like_sf"/>
</dbReference>
<dbReference type="InterPro" id="IPR000866">
    <property type="entry name" value="AhpC/TSA"/>
</dbReference>